<keyword evidence="2" id="KW-1185">Reference proteome</keyword>
<accession>D7BSQ7</accession>
<dbReference type="Proteomes" id="UP000000377">
    <property type="component" value="Chromosome"/>
</dbReference>
<dbReference type="KEGG" id="sbh:SBI_08436"/>
<dbReference type="AlphaFoldDB" id="D7BSQ7"/>
<evidence type="ECO:0000313" key="1">
    <source>
        <dbReference type="EMBL" id="ADI11554.1"/>
    </source>
</evidence>
<protein>
    <submittedName>
        <fullName evidence="1">Uncharacterized protein</fullName>
    </submittedName>
</protein>
<dbReference type="STRING" id="749414.SBI_08436"/>
<organism evidence="1 2">
    <name type="scientific">Streptomyces bingchenggensis (strain BCW-1)</name>
    <dbReference type="NCBI Taxonomy" id="749414"/>
    <lineage>
        <taxon>Bacteria</taxon>
        <taxon>Bacillati</taxon>
        <taxon>Actinomycetota</taxon>
        <taxon>Actinomycetes</taxon>
        <taxon>Kitasatosporales</taxon>
        <taxon>Streptomycetaceae</taxon>
        <taxon>Streptomyces</taxon>
    </lineage>
</organism>
<dbReference type="HOGENOM" id="CLU_2847775_0_0_11"/>
<gene>
    <name evidence="1" type="ordered locus">SBI_08436</name>
</gene>
<name>D7BSQ7_STRBB</name>
<dbReference type="RefSeq" id="WP_014181004.1">
    <property type="nucleotide sequence ID" value="NC_016582.1"/>
</dbReference>
<proteinExistence type="predicted"/>
<dbReference type="PATRIC" id="fig|749414.3.peg.8681"/>
<dbReference type="EMBL" id="CP002047">
    <property type="protein sequence ID" value="ADI11554.1"/>
    <property type="molecule type" value="Genomic_DNA"/>
</dbReference>
<evidence type="ECO:0000313" key="2">
    <source>
        <dbReference type="Proteomes" id="UP000000377"/>
    </source>
</evidence>
<reference evidence="1 2" key="1">
    <citation type="journal article" date="2010" name="J. Bacteriol.">
        <title>Genome sequence of the milbemycin-producing bacterium Streptomyces bingchenggensis.</title>
        <authorList>
            <person name="Wang X.J."/>
            <person name="Yan Y.J."/>
            <person name="Zhang B."/>
            <person name="An J."/>
            <person name="Wang J.J."/>
            <person name="Tian J."/>
            <person name="Jiang L."/>
            <person name="Chen Y.H."/>
            <person name="Huang S.X."/>
            <person name="Yin M."/>
            <person name="Zhang J."/>
            <person name="Gao A.L."/>
            <person name="Liu C.X."/>
            <person name="Zhu Z.X."/>
            <person name="Xiang W.S."/>
        </authorList>
    </citation>
    <scope>NUCLEOTIDE SEQUENCE [LARGE SCALE GENOMIC DNA]</scope>
    <source>
        <strain evidence="1 2">BCW-1</strain>
    </source>
</reference>
<sequence>MKIFCLEDGVERLAVLAIAVLAIAVAQQEAQRLRAYSQSCVERAVTPVILSNLRVLVDETSSRSC</sequence>